<proteinExistence type="predicted"/>
<gene>
    <name evidence="1" type="ORF">BpHYR1_018541</name>
</gene>
<protein>
    <submittedName>
        <fullName evidence="1">Uncharacterized protein</fullName>
    </submittedName>
</protein>
<evidence type="ECO:0000313" key="1">
    <source>
        <dbReference type="EMBL" id="RMZ97802.1"/>
    </source>
</evidence>
<name>A0A3M7PFH9_BRAPC</name>
<reference evidence="1 2" key="1">
    <citation type="journal article" date="2018" name="Sci. Rep.">
        <title>Genomic signatures of local adaptation to the degree of environmental predictability in rotifers.</title>
        <authorList>
            <person name="Franch-Gras L."/>
            <person name="Hahn C."/>
            <person name="Garcia-Roger E.M."/>
            <person name="Carmona M.J."/>
            <person name="Serra M."/>
            <person name="Gomez A."/>
        </authorList>
    </citation>
    <scope>NUCLEOTIDE SEQUENCE [LARGE SCALE GENOMIC DNA]</scope>
    <source>
        <strain evidence="1">HYR1</strain>
    </source>
</reference>
<organism evidence="1 2">
    <name type="scientific">Brachionus plicatilis</name>
    <name type="common">Marine rotifer</name>
    <name type="synonym">Brachionus muelleri</name>
    <dbReference type="NCBI Taxonomy" id="10195"/>
    <lineage>
        <taxon>Eukaryota</taxon>
        <taxon>Metazoa</taxon>
        <taxon>Spiralia</taxon>
        <taxon>Gnathifera</taxon>
        <taxon>Rotifera</taxon>
        <taxon>Eurotatoria</taxon>
        <taxon>Monogononta</taxon>
        <taxon>Pseudotrocha</taxon>
        <taxon>Ploima</taxon>
        <taxon>Brachionidae</taxon>
        <taxon>Brachionus</taxon>
    </lineage>
</organism>
<sequence length="120" mass="13870">MKEYLIVFNISSIITSFKSSPNHDHGEENFLLFQLNNCFCQSKKINPISEIEKSARFRLLRVFVESFFQFMSIRPLRIGANDFFLKILPPICTDLECGDTDSNYHKSQPRGLAKPIEHLG</sequence>
<evidence type="ECO:0000313" key="2">
    <source>
        <dbReference type="Proteomes" id="UP000276133"/>
    </source>
</evidence>
<comment type="caution">
    <text evidence="1">The sequence shown here is derived from an EMBL/GenBank/DDBJ whole genome shotgun (WGS) entry which is preliminary data.</text>
</comment>
<accession>A0A3M7PFH9</accession>
<dbReference type="AlphaFoldDB" id="A0A3M7PFH9"/>
<dbReference type="Proteomes" id="UP000276133">
    <property type="component" value="Unassembled WGS sequence"/>
</dbReference>
<dbReference type="EMBL" id="REGN01011163">
    <property type="protein sequence ID" value="RMZ97802.1"/>
    <property type="molecule type" value="Genomic_DNA"/>
</dbReference>
<keyword evidence="2" id="KW-1185">Reference proteome</keyword>